<accession>A0A7I7NIF1</accession>
<dbReference type="AlphaFoldDB" id="A0A7I7NIF1"/>
<evidence type="ECO:0000313" key="2">
    <source>
        <dbReference type="Proteomes" id="UP000466396"/>
    </source>
</evidence>
<reference evidence="1 2" key="1">
    <citation type="journal article" date="2019" name="Emerg. Microbes Infect.">
        <title>Comprehensive subspecies identification of 175 nontuberculous mycobacteria species based on 7547 genomic profiles.</title>
        <authorList>
            <person name="Matsumoto Y."/>
            <person name="Kinjo T."/>
            <person name="Motooka D."/>
            <person name="Nabeya D."/>
            <person name="Jung N."/>
            <person name="Uechi K."/>
            <person name="Horii T."/>
            <person name="Iida T."/>
            <person name="Fujita J."/>
            <person name="Nakamura S."/>
        </authorList>
    </citation>
    <scope>NUCLEOTIDE SEQUENCE [LARGE SCALE GENOMIC DNA]</scope>
    <source>
        <strain evidence="1 2">JCM 15657</strain>
    </source>
</reference>
<keyword evidence="2" id="KW-1185">Reference proteome</keyword>
<name>A0A7I7NIF1_9MYCO</name>
<dbReference type="KEGG" id="mlj:MLAC_07450"/>
<dbReference type="Proteomes" id="UP000466396">
    <property type="component" value="Chromosome"/>
</dbReference>
<evidence type="ECO:0000313" key="1">
    <source>
        <dbReference type="EMBL" id="BBX95451.1"/>
    </source>
</evidence>
<sequence>MPDPPGGLFGVEEAIAPALADSTDRAPRPVNALADPHHLAGTDPAWAGGDALRIRRLAGAIAPPIARPTLGLVNGVPGPFAGALRTGPAVLITLTPKVRPA</sequence>
<dbReference type="EMBL" id="AP022581">
    <property type="protein sequence ID" value="BBX95451.1"/>
    <property type="molecule type" value="Genomic_DNA"/>
</dbReference>
<gene>
    <name evidence="1" type="ORF">MLAC_07450</name>
</gene>
<proteinExistence type="predicted"/>
<protein>
    <submittedName>
        <fullName evidence="1">Uncharacterized protein</fullName>
    </submittedName>
</protein>
<organism evidence="1 2">
    <name type="scientific">Mycobacterium lacus</name>
    <dbReference type="NCBI Taxonomy" id="169765"/>
    <lineage>
        <taxon>Bacteria</taxon>
        <taxon>Bacillati</taxon>
        <taxon>Actinomycetota</taxon>
        <taxon>Actinomycetes</taxon>
        <taxon>Mycobacteriales</taxon>
        <taxon>Mycobacteriaceae</taxon>
        <taxon>Mycobacterium</taxon>
    </lineage>
</organism>